<evidence type="ECO:0000256" key="3">
    <source>
        <dbReference type="ARBA" id="ARBA00022448"/>
    </source>
</evidence>
<evidence type="ECO:0000256" key="8">
    <source>
        <dbReference type="ARBA" id="ARBA00023065"/>
    </source>
</evidence>
<dbReference type="PANTHER" id="PTHR42985">
    <property type="entry name" value="SODIUM-COUPLED MONOCARBOXYLATE TRANSPORTER"/>
    <property type="match status" value="1"/>
</dbReference>
<keyword evidence="4" id="KW-1003">Cell membrane</keyword>
<dbReference type="EMBL" id="JABSTV010001246">
    <property type="protein sequence ID" value="KAH7976581.1"/>
    <property type="molecule type" value="Genomic_DNA"/>
</dbReference>
<comment type="caution">
    <text evidence="13">The sequence shown here is derived from an EMBL/GenBank/DDBJ whole genome shotgun (WGS) entry which is preliminary data.</text>
</comment>
<sequence length="234" mass="25813">MTTPCTVYFFLPVLYELKVTSVFQGGLRGVVWADCVQGIVLFAAPFVIIGKIIYDSAHLDVPLRPLSDIDPSQWFMRFEADASSDETVWTHLVATLPFHLVREGMDQMVAQRFLAARSIHSARRVMWVGTTMLAFFVLSTTFTGLALTYWYRDCDPMLAGIITRYDQVVPLYVGQQLAGVAGLRGLFLAGLVGASISTVSSVINSHAATFYVDIVSPNIDLGETEAIWVTHLLG</sequence>
<keyword evidence="6 12" id="KW-1133">Transmembrane helix</keyword>
<dbReference type="Proteomes" id="UP000821837">
    <property type="component" value="Chromosome 10"/>
</dbReference>
<keyword evidence="9 12" id="KW-0472">Membrane</keyword>
<dbReference type="InterPro" id="IPR051163">
    <property type="entry name" value="Sodium:Solute_Symporter_SSF"/>
</dbReference>
<evidence type="ECO:0000256" key="1">
    <source>
        <dbReference type="ARBA" id="ARBA00004651"/>
    </source>
</evidence>
<keyword evidence="3" id="KW-0813">Transport</keyword>
<evidence type="ECO:0000256" key="9">
    <source>
        <dbReference type="ARBA" id="ARBA00023136"/>
    </source>
</evidence>
<evidence type="ECO:0000256" key="6">
    <source>
        <dbReference type="ARBA" id="ARBA00022989"/>
    </source>
</evidence>
<dbReference type="PROSITE" id="PS50283">
    <property type="entry name" value="NA_SOLUT_SYMP_3"/>
    <property type="match status" value="1"/>
</dbReference>
<evidence type="ECO:0000313" key="14">
    <source>
        <dbReference type="Proteomes" id="UP000821837"/>
    </source>
</evidence>
<dbReference type="VEuPathDB" id="VectorBase:RSAN_050298"/>
<reference evidence="13" key="1">
    <citation type="journal article" date="2020" name="Cell">
        <title>Large-Scale Comparative Analyses of Tick Genomes Elucidate Their Genetic Diversity and Vector Capacities.</title>
        <authorList>
            <consortium name="Tick Genome and Microbiome Consortium (TIGMIC)"/>
            <person name="Jia N."/>
            <person name="Wang J."/>
            <person name="Shi W."/>
            <person name="Du L."/>
            <person name="Sun Y."/>
            <person name="Zhan W."/>
            <person name="Jiang J.F."/>
            <person name="Wang Q."/>
            <person name="Zhang B."/>
            <person name="Ji P."/>
            <person name="Bell-Sakyi L."/>
            <person name="Cui X.M."/>
            <person name="Yuan T.T."/>
            <person name="Jiang B.G."/>
            <person name="Yang W.F."/>
            <person name="Lam T.T."/>
            <person name="Chang Q.C."/>
            <person name="Ding S.J."/>
            <person name="Wang X.J."/>
            <person name="Zhu J.G."/>
            <person name="Ruan X.D."/>
            <person name="Zhao L."/>
            <person name="Wei J.T."/>
            <person name="Ye R.Z."/>
            <person name="Que T.C."/>
            <person name="Du C.H."/>
            <person name="Zhou Y.H."/>
            <person name="Cheng J.X."/>
            <person name="Dai P.F."/>
            <person name="Guo W.B."/>
            <person name="Han X.H."/>
            <person name="Huang E.J."/>
            <person name="Li L.F."/>
            <person name="Wei W."/>
            <person name="Gao Y.C."/>
            <person name="Liu J.Z."/>
            <person name="Shao H.Z."/>
            <person name="Wang X."/>
            <person name="Wang C.C."/>
            <person name="Yang T.C."/>
            <person name="Huo Q.B."/>
            <person name="Li W."/>
            <person name="Chen H.Y."/>
            <person name="Chen S.E."/>
            <person name="Zhou L.G."/>
            <person name="Ni X.B."/>
            <person name="Tian J.H."/>
            <person name="Sheng Y."/>
            <person name="Liu T."/>
            <person name="Pan Y.S."/>
            <person name="Xia L.Y."/>
            <person name="Li J."/>
            <person name="Zhao F."/>
            <person name="Cao W.C."/>
        </authorList>
    </citation>
    <scope>NUCLEOTIDE SEQUENCE</scope>
    <source>
        <strain evidence="13">Rsan-2018</strain>
    </source>
</reference>
<keyword evidence="14" id="KW-1185">Reference proteome</keyword>
<dbReference type="InterPro" id="IPR038377">
    <property type="entry name" value="Na/Glc_symporter_sf"/>
</dbReference>
<keyword evidence="10" id="KW-0739">Sodium transport</keyword>
<dbReference type="Gene3D" id="1.20.1730.10">
    <property type="entry name" value="Sodium/glucose cotransporter"/>
    <property type="match status" value="1"/>
</dbReference>
<name>A0A9D4QER5_RHISA</name>
<gene>
    <name evidence="13" type="ORF">HPB52_016804</name>
</gene>
<evidence type="ECO:0000256" key="12">
    <source>
        <dbReference type="SAM" id="Phobius"/>
    </source>
</evidence>
<evidence type="ECO:0000256" key="2">
    <source>
        <dbReference type="ARBA" id="ARBA00006434"/>
    </source>
</evidence>
<evidence type="ECO:0000256" key="7">
    <source>
        <dbReference type="ARBA" id="ARBA00023053"/>
    </source>
</evidence>
<dbReference type="AlphaFoldDB" id="A0A9D4QER5"/>
<dbReference type="Pfam" id="PF00474">
    <property type="entry name" value="SSF"/>
    <property type="match status" value="1"/>
</dbReference>
<evidence type="ECO:0000256" key="11">
    <source>
        <dbReference type="RuleBase" id="RU362091"/>
    </source>
</evidence>
<feature type="transmembrane region" description="Helical" evidence="12">
    <location>
        <begin position="125"/>
        <end position="151"/>
    </location>
</feature>
<organism evidence="13 14">
    <name type="scientific">Rhipicephalus sanguineus</name>
    <name type="common">Brown dog tick</name>
    <name type="synonym">Ixodes sanguineus</name>
    <dbReference type="NCBI Taxonomy" id="34632"/>
    <lineage>
        <taxon>Eukaryota</taxon>
        <taxon>Metazoa</taxon>
        <taxon>Ecdysozoa</taxon>
        <taxon>Arthropoda</taxon>
        <taxon>Chelicerata</taxon>
        <taxon>Arachnida</taxon>
        <taxon>Acari</taxon>
        <taxon>Parasitiformes</taxon>
        <taxon>Ixodida</taxon>
        <taxon>Ixodoidea</taxon>
        <taxon>Ixodidae</taxon>
        <taxon>Rhipicephalinae</taxon>
        <taxon>Rhipicephalus</taxon>
        <taxon>Rhipicephalus</taxon>
    </lineage>
</organism>
<evidence type="ECO:0000256" key="5">
    <source>
        <dbReference type="ARBA" id="ARBA00022692"/>
    </source>
</evidence>
<evidence type="ECO:0000313" key="13">
    <source>
        <dbReference type="EMBL" id="KAH7976581.1"/>
    </source>
</evidence>
<keyword evidence="5 12" id="KW-0812">Transmembrane</keyword>
<reference evidence="13" key="2">
    <citation type="submission" date="2021-09" db="EMBL/GenBank/DDBJ databases">
        <authorList>
            <person name="Jia N."/>
            <person name="Wang J."/>
            <person name="Shi W."/>
            <person name="Du L."/>
            <person name="Sun Y."/>
            <person name="Zhan W."/>
            <person name="Jiang J."/>
            <person name="Wang Q."/>
            <person name="Zhang B."/>
            <person name="Ji P."/>
            <person name="Sakyi L.B."/>
            <person name="Cui X."/>
            <person name="Yuan T."/>
            <person name="Jiang B."/>
            <person name="Yang W."/>
            <person name="Lam T.T.-Y."/>
            <person name="Chang Q."/>
            <person name="Ding S."/>
            <person name="Wang X."/>
            <person name="Zhu J."/>
            <person name="Ruan X."/>
            <person name="Zhao L."/>
            <person name="Wei J."/>
            <person name="Que T."/>
            <person name="Du C."/>
            <person name="Cheng J."/>
            <person name="Dai P."/>
            <person name="Han X."/>
            <person name="Huang E."/>
            <person name="Gao Y."/>
            <person name="Liu J."/>
            <person name="Shao H."/>
            <person name="Ye R."/>
            <person name="Li L."/>
            <person name="Wei W."/>
            <person name="Wang X."/>
            <person name="Wang C."/>
            <person name="Huo Q."/>
            <person name="Li W."/>
            <person name="Guo W."/>
            <person name="Chen H."/>
            <person name="Chen S."/>
            <person name="Zhou L."/>
            <person name="Zhou L."/>
            <person name="Ni X."/>
            <person name="Tian J."/>
            <person name="Zhou Y."/>
            <person name="Sheng Y."/>
            <person name="Liu T."/>
            <person name="Pan Y."/>
            <person name="Xia L."/>
            <person name="Li J."/>
            <person name="Zhao F."/>
            <person name="Cao W."/>
        </authorList>
    </citation>
    <scope>NUCLEOTIDE SEQUENCE</scope>
    <source>
        <strain evidence="13">Rsan-2018</strain>
        <tissue evidence="13">Larvae</tissue>
    </source>
</reference>
<accession>A0A9D4QER5</accession>
<dbReference type="InterPro" id="IPR001734">
    <property type="entry name" value="Na/solute_symporter"/>
</dbReference>
<evidence type="ECO:0000256" key="10">
    <source>
        <dbReference type="ARBA" id="ARBA00023201"/>
    </source>
</evidence>
<evidence type="ECO:0000256" key="4">
    <source>
        <dbReference type="ARBA" id="ARBA00022475"/>
    </source>
</evidence>
<dbReference type="GO" id="GO:0015293">
    <property type="term" value="F:symporter activity"/>
    <property type="evidence" value="ECO:0007669"/>
    <property type="project" value="TreeGrafter"/>
</dbReference>
<dbReference type="GO" id="GO:0005886">
    <property type="term" value="C:plasma membrane"/>
    <property type="evidence" value="ECO:0007669"/>
    <property type="project" value="UniProtKB-SubCell"/>
</dbReference>
<feature type="transmembrane region" description="Helical" evidence="12">
    <location>
        <begin position="30"/>
        <end position="54"/>
    </location>
</feature>
<comment type="similarity">
    <text evidence="2 11">Belongs to the sodium:solute symporter (SSF) (TC 2.A.21) family.</text>
</comment>
<proteinExistence type="inferred from homology"/>
<protein>
    <submittedName>
        <fullName evidence="13">Uncharacterized protein</fullName>
    </submittedName>
</protein>
<comment type="subcellular location">
    <subcellularLocation>
        <location evidence="1">Cell membrane</location>
        <topology evidence="1">Multi-pass membrane protein</topology>
    </subcellularLocation>
</comment>
<dbReference type="GO" id="GO:0006814">
    <property type="term" value="P:sodium ion transport"/>
    <property type="evidence" value="ECO:0007669"/>
    <property type="project" value="UniProtKB-KW"/>
</dbReference>
<keyword evidence="8" id="KW-0406">Ion transport</keyword>
<dbReference type="PANTHER" id="PTHR42985:SF40">
    <property type="entry name" value="LD47995P-RELATED"/>
    <property type="match status" value="1"/>
</dbReference>
<keyword evidence="7" id="KW-0915">Sodium</keyword>